<dbReference type="AlphaFoldDB" id="G5IFE4"/>
<evidence type="ECO:0000313" key="3">
    <source>
        <dbReference type="Proteomes" id="UP000005384"/>
    </source>
</evidence>
<dbReference type="EMBL" id="ADLN01000046">
    <property type="protein sequence ID" value="EHI59727.1"/>
    <property type="molecule type" value="Genomic_DNA"/>
</dbReference>
<dbReference type="SUPFAM" id="SSF69360">
    <property type="entry name" value="Cell wall binding repeat"/>
    <property type="match status" value="1"/>
</dbReference>
<accession>G5IFE4</accession>
<keyword evidence="3" id="KW-1185">Reference proteome</keyword>
<dbReference type="RefSeq" id="WP_006780202.1">
    <property type="nucleotide sequence ID" value="NZ_JH379027.1"/>
</dbReference>
<keyword evidence="1" id="KW-0677">Repeat</keyword>
<dbReference type="PATRIC" id="fig|742737.3.peg.2248"/>
<sequence length="425" mass="48219">MMTASMSMTALAGQWTQDTTGWKWQEDNGTHPANTWQWIDGNQDGVAECYYFGADGYLLTNTTTPDGYTVNDNGAWTVTGVIQTQRFETEHDNSKGSITTNLEDNVYDHYGVNKIAMEMIMHTRGENAKYGEVSESSQYGYDKIVTYANGFEVTYSGINYEKTSPLYSERASSLTVSPSRTDLNHTWLLKFYYPNHQANGDGVADTIEKDALLRDMGFELKSRIPDILDSVWWKVDSGDYKLSMRWYCTDKVFLMNEGYQGYVGIDDLRQSENMQSQDGIYNKDGIDLIACDLLTHSREENNAKYRETGSQTFGGSLTYEKTHYKVSYTEDNMALKVSCFAYPKGSWAQKKFGGCIQDVIKDAPSWVFTSNEESKAYAEELISKGYPARNYYGAVYLDFDGYKIQMISYGSDTIAFDITRTQTTK</sequence>
<proteinExistence type="predicted"/>
<evidence type="ECO:0000256" key="1">
    <source>
        <dbReference type="ARBA" id="ARBA00022737"/>
    </source>
</evidence>
<organism evidence="2 3">
    <name type="scientific">Hungatella hathewayi WAL-18680</name>
    <dbReference type="NCBI Taxonomy" id="742737"/>
    <lineage>
        <taxon>Bacteria</taxon>
        <taxon>Bacillati</taxon>
        <taxon>Bacillota</taxon>
        <taxon>Clostridia</taxon>
        <taxon>Lachnospirales</taxon>
        <taxon>Lachnospiraceae</taxon>
        <taxon>Hungatella</taxon>
    </lineage>
</organism>
<dbReference type="Proteomes" id="UP000005384">
    <property type="component" value="Unassembled WGS sequence"/>
</dbReference>
<dbReference type="Pfam" id="PF19085">
    <property type="entry name" value="Choline_bind_2"/>
    <property type="match status" value="1"/>
</dbReference>
<comment type="caution">
    <text evidence="2">The sequence shown here is derived from an EMBL/GenBank/DDBJ whole genome shotgun (WGS) entry which is preliminary data.</text>
</comment>
<evidence type="ECO:0000313" key="2">
    <source>
        <dbReference type="EMBL" id="EHI59727.1"/>
    </source>
</evidence>
<name>G5IFE4_9FIRM</name>
<dbReference type="InterPro" id="IPR018337">
    <property type="entry name" value="Cell_wall/Cho-bd_repeat"/>
</dbReference>
<dbReference type="Gene3D" id="2.10.270.10">
    <property type="entry name" value="Cholin Binding"/>
    <property type="match status" value="1"/>
</dbReference>
<reference evidence="2 3" key="1">
    <citation type="submission" date="2011-08" db="EMBL/GenBank/DDBJ databases">
        <title>The Genome Sequence of Clostridium hathewayi WAL-18680.</title>
        <authorList>
            <consortium name="The Broad Institute Genome Sequencing Platform"/>
            <person name="Earl A."/>
            <person name="Ward D."/>
            <person name="Feldgarden M."/>
            <person name="Gevers D."/>
            <person name="Finegold S.M."/>
            <person name="Summanen P.H."/>
            <person name="Molitoris D.R."/>
            <person name="Song M."/>
            <person name="Daigneault M."/>
            <person name="Allen-Vercoe E."/>
            <person name="Young S.K."/>
            <person name="Zeng Q."/>
            <person name="Gargeya S."/>
            <person name="Fitzgerald M."/>
            <person name="Haas B."/>
            <person name="Abouelleil A."/>
            <person name="Alvarado L."/>
            <person name="Arachchi H.M."/>
            <person name="Berlin A."/>
            <person name="Brown A."/>
            <person name="Chapman S.B."/>
            <person name="Chen Z."/>
            <person name="Dunbar C."/>
            <person name="Freedman E."/>
            <person name="Gearin G."/>
            <person name="Gellesch M."/>
            <person name="Goldberg J."/>
            <person name="Griggs A."/>
            <person name="Gujja S."/>
            <person name="Heiman D."/>
            <person name="Howarth C."/>
            <person name="Larson L."/>
            <person name="Lui A."/>
            <person name="MacDonald P.J.P."/>
            <person name="Montmayeur A."/>
            <person name="Murphy C."/>
            <person name="Neiman D."/>
            <person name="Pearson M."/>
            <person name="Priest M."/>
            <person name="Roberts A."/>
            <person name="Saif S."/>
            <person name="Shea T."/>
            <person name="Shenoy N."/>
            <person name="Sisk P."/>
            <person name="Stolte C."/>
            <person name="Sykes S."/>
            <person name="Wortman J."/>
            <person name="Nusbaum C."/>
            <person name="Birren B."/>
        </authorList>
    </citation>
    <scope>NUCLEOTIDE SEQUENCE [LARGE SCALE GENOMIC DNA]</scope>
    <source>
        <strain evidence="2 3">WAL-18680</strain>
    </source>
</reference>
<protein>
    <submittedName>
        <fullName evidence="2">Uncharacterized protein</fullName>
    </submittedName>
</protein>
<dbReference type="HOGENOM" id="CLU_645251_0_0_9"/>
<gene>
    <name evidence="2" type="ORF">HMPREF9473_02222</name>
</gene>